<feature type="domain" description="Photosynthesis system II assembly factor Ycf48/Hcf136-like" evidence="4">
    <location>
        <begin position="53"/>
        <end position="129"/>
    </location>
</feature>
<dbReference type="STRING" id="1797197.A2Y75_06825"/>
<keyword evidence="3" id="KW-0812">Transmembrane</keyword>
<dbReference type="InterPro" id="IPR014756">
    <property type="entry name" value="Ig_E-set"/>
</dbReference>
<dbReference type="InterPro" id="IPR015943">
    <property type="entry name" value="WD40/YVTN_repeat-like_dom_sf"/>
</dbReference>
<dbReference type="InterPro" id="IPR028203">
    <property type="entry name" value="PSII_CF48-like_dom"/>
</dbReference>
<keyword evidence="2" id="KW-0604">Photosystem II</keyword>
<dbReference type="InterPro" id="IPR013783">
    <property type="entry name" value="Ig-like_fold"/>
</dbReference>
<protein>
    <recommendedName>
        <fullName evidence="4">Photosynthesis system II assembly factor Ycf48/Hcf136-like domain-containing protein</fullName>
    </recommendedName>
</protein>
<dbReference type="SUPFAM" id="SSF110296">
    <property type="entry name" value="Oligoxyloglucan reducing end-specific cellobiohydrolase"/>
    <property type="match status" value="1"/>
</dbReference>
<reference evidence="5 6" key="1">
    <citation type="journal article" date="2016" name="Nat. Commun.">
        <title>Thousands of microbial genomes shed light on interconnected biogeochemical processes in an aquifer system.</title>
        <authorList>
            <person name="Anantharaman K."/>
            <person name="Brown C.T."/>
            <person name="Hug L.A."/>
            <person name="Sharon I."/>
            <person name="Castelle C.J."/>
            <person name="Probst A.J."/>
            <person name="Thomas B.C."/>
            <person name="Singh A."/>
            <person name="Wilkins M.J."/>
            <person name="Karaoz U."/>
            <person name="Brodie E.L."/>
            <person name="Williams K.H."/>
            <person name="Hubbard S.S."/>
            <person name="Banfield J.F."/>
        </authorList>
    </citation>
    <scope>NUCLEOTIDE SEQUENCE [LARGE SCALE GENOMIC DNA]</scope>
</reference>
<dbReference type="Gene3D" id="2.130.10.10">
    <property type="entry name" value="YVTN repeat-like/Quinoprotein amine dehydrogenase"/>
    <property type="match status" value="1"/>
</dbReference>
<dbReference type="PANTHER" id="PTHR47199">
    <property type="entry name" value="PHOTOSYSTEM II STABILITY/ASSEMBLY FACTOR HCF136, CHLOROPLASTIC"/>
    <property type="match status" value="1"/>
</dbReference>
<accession>A0A1F2WJ68</accession>
<evidence type="ECO:0000256" key="1">
    <source>
        <dbReference type="ARBA" id="ARBA00022531"/>
    </source>
</evidence>
<dbReference type="SUPFAM" id="SSF81296">
    <property type="entry name" value="E set domains"/>
    <property type="match status" value="1"/>
</dbReference>
<keyword evidence="3" id="KW-1133">Transmembrane helix</keyword>
<organism evidence="5 6">
    <name type="scientific">Candidatus Solincola sediminis</name>
    <dbReference type="NCBI Taxonomy" id="1797199"/>
    <lineage>
        <taxon>Bacteria</taxon>
        <taxon>Bacillati</taxon>
        <taxon>Actinomycetota</taxon>
        <taxon>Candidatus Geothermincolia</taxon>
        <taxon>Candidatus Geothermincolales</taxon>
        <taxon>Candidatus Geothermincolaceae</taxon>
        <taxon>Candidatus Solincola</taxon>
    </lineage>
</organism>
<evidence type="ECO:0000256" key="3">
    <source>
        <dbReference type="SAM" id="Phobius"/>
    </source>
</evidence>
<dbReference type="EMBL" id="MELK01000040">
    <property type="protein sequence ID" value="OFW56871.1"/>
    <property type="molecule type" value="Genomic_DNA"/>
</dbReference>
<proteinExistence type="predicted"/>
<evidence type="ECO:0000313" key="5">
    <source>
        <dbReference type="EMBL" id="OFW56871.1"/>
    </source>
</evidence>
<gene>
    <name evidence="5" type="ORF">A2Y75_06825</name>
</gene>
<keyword evidence="1" id="KW-0602">Photosynthesis</keyword>
<dbReference type="AlphaFoldDB" id="A0A1F2WJ68"/>
<dbReference type="Pfam" id="PF14870">
    <property type="entry name" value="PSII_BNR"/>
    <property type="match status" value="1"/>
</dbReference>
<dbReference type="Gene3D" id="2.60.40.10">
    <property type="entry name" value="Immunoglobulins"/>
    <property type="match status" value="1"/>
</dbReference>
<name>A0A1F2WJ68_9ACTN</name>
<keyword evidence="3" id="KW-0472">Membrane</keyword>
<evidence type="ECO:0000313" key="6">
    <source>
        <dbReference type="Proteomes" id="UP000177876"/>
    </source>
</evidence>
<feature type="transmembrane region" description="Helical" evidence="3">
    <location>
        <begin position="475"/>
        <end position="495"/>
    </location>
</feature>
<dbReference type="GO" id="GO:0005975">
    <property type="term" value="P:carbohydrate metabolic process"/>
    <property type="evidence" value="ECO:0007669"/>
    <property type="project" value="UniProtKB-ARBA"/>
</dbReference>
<evidence type="ECO:0000256" key="2">
    <source>
        <dbReference type="ARBA" id="ARBA00023276"/>
    </source>
</evidence>
<dbReference type="GO" id="GO:0015979">
    <property type="term" value="P:photosynthesis"/>
    <property type="evidence" value="ECO:0007669"/>
    <property type="project" value="UniProtKB-KW"/>
</dbReference>
<comment type="caution">
    <text evidence="5">The sequence shown here is derived from an EMBL/GenBank/DDBJ whole genome shotgun (WGS) entry which is preliminary data.</text>
</comment>
<sequence>MKHLRLSVSVFLILSFLVFMTLLASSFLGGSAGSEAFAASGSGWEVVYPGSTANLTSISAVNESIAWAAGDDTIVHTTDGGATWASIPVPGATLSKVFALDSNNVWVVGNAGFIAKTNDAGVNWTLQNSGTTVDLVDVSAANASTAWVVGAGGTILKTIDGGTNWFTQASGTTRDINAIRVIDAQRAWAAARSAVHSYNPGQPLPPYENAPYYPIVLQTDNGGTTWAANQLGTYNEYFSDIASPDGNSIITIGRDIVYSPVPGICNPVPAGQMYLCLTELARYPALVSNNGGQSWTPPVSGDLLLSAVDMADSNNVWVVGQNGILKSSDGGVNWVLQDSGVPYTMRDIDAVNPSTAWAVGRVILKTTTGGNPAGEAPIVNSVTPVEAGQFAFAVDITVQGSEFQSGATLKLDKAGSGIFANVNTISDTQITASIFLFGAEPGSYDVVVINPDGQEGRLVGGFNVTSACGAGSGSAMLMLGISLGLLSLAGSFKLARRRRRH</sequence>
<dbReference type="GO" id="GO:0009523">
    <property type="term" value="C:photosystem II"/>
    <property type="evidence" value="ECO:0007669"/>
    <property type="project" value="UniProtKB-KW"/>
</dbReference>
<dbReference type="Proteomes" id="UP000177876">
    <property type="component" value="Unassembled WGS sequence"/>
</dbReference>
<dbReference type="PANTHER" id="PTHR47199:SF2">
    <property type="entry name" value="PHOTOSYSTEM II STABILITY_ASSEMBLY FACTOR HCF136, CHLOROPLASTIC"/>
    <property type="match status" value="1"/>
</dbReference>
<evidence type="ECO:0000259" key="4">
    <source>
        <dbReference type="Pfam" id="PF14870"/>
    </source>
</evidence>